<feature type="region of interest" description="Disordered" evidence="8">
    <location>
        <begin position="1"/>
        <end position="23"/>
    </location>
</feature>
<comment type="caution">
    <text evidence="9">The sequence shown here is derived from an EMBL/GenBank/DDBJ whole genome shotgun (WGS) entry which is preliminary data.</text>
</comment>
<dbReference type="AlphaFoldDB" id="A0A4R4QJT6"/>
<dbReference type="CDD" id="cd11030">
    <property type="entry name" value="CYP105-like"/>
    <property type="match status" value="1"/>
</dbReference>
<organism evidence="9 10">
    <name type="scientific">Kribbella albertanoniae</name>
    <dbReference type="NCBI Taxonomy" id="1266829"/>
    <lineage>
        <taxon>Bacteria</taxon>
        <taxon>Bacillati</taxon>
        <taxon>Actinomycetota</taxon>
        <taxon>Actinomycetes</taxon>
        <taxon>Propionibacteriales</taxon>
        <taxon>Kribbellaceae</taxon>
        <taxon>Kribbella</taxon>
    </lineage>
</organism>
<dbReference type="EMBL" id="SMKA01000002">
    <property type="protein sequence ID" value="TDC35482.1"/>
    <property type="molecule type" value="Genomic_DNA"/>
</dbReference>
<evidence type="ECO:0000313" key="9">
    <source>
        <dbReference type="EMBL" id="TDC35482.1"/>
    </source>
</evidence>
<name>A0A4R4QJT6_9ACTN</name>
<accession>A0A4R4QJT6</accession>
<dbReference type="GO" id="GO:0004497">
    <property type="term" value="F:monooxygenase activity"/>
    <property type="evidence" value="ECO:0007669"/>
    <property type="project" value="UniProtKB-KW"/>
</dbReference>
<dbReference type="Proteomes" id="UP000295075">
    <property type="component" value="Unassembled WGS sequence"/>
</dbReference>
<keyword evidence="2 7" id="KW-0349">Heme</keyword>
<dbReference type="PROSITE" id="PS00086">
    <property type="entry name" value="CYTOCHROME_P450"/>
    <property type="match status" value="1"/>
</dbReference>
<evidence type="ECO:0000256" key="6">
    <source>
        <dbReference type="ARBA" id="ARBA00023033"/>
    </source>
</evidence>
<dbReference type="SUPFAM" id="SSF48264">
    <property type="entry name" value="Cytochrome P450"/>
    <property type="match status" value="1"/>
</dbReference>
<comment type="similarity">
    <text evidence="1 7">Belongs to the cytochrome P450 family.</text>
</comment>
<evidence type="ECO:0000256" key="4">
    <source>
        <dbReference type="ARBA" id="ARBA00023002"/>
    </source>
</evidence>
<dbReference type="GO" id="GO:0016705">
    <property type="term" value="F:oxidoreductase activity, acting on paired donors, with incorporation or reduction of molecular oxygen"/>
    <property type="evidence" value="ECO:0007669"/>
    <property type="project" value="InterPro"/>
</dbReference>
<sequence length="403" mass="45031">MTTTDAVPEYPMTRAEGCPFDPPPQLTQLQREAPLVKVGIFGKPAWMVTRYADQRQLLPDKRISADVFRPDFPGATREPLPESERRSVGFVVMDDPEHARLRRMVSAPFAIKRVEAMRPRIQGIADRLIDHLLDGPRPVDLVTAFALPMGLQVICELLGVPYEDRDSFERDSNQLANTSLPMEVRVQARIRIGKYLDKLVGDKLARPGDDLLSGLTAQIRAGELTRWDAAGIGVLLLSAGHETASNMIALSTLALLENPDQLKLLRDSDDPAVVAGAVEELLRYLTINHHSRRRQVIEDFEYDGQLLKAGEGILFPSDIANRDPSVFEEPDRLDLTRDASRHITFSVGPHACLGQPLARVELQVVFSTLYRRIPTLRRAVPLDELSFKQDVATYGVHSLPVTW</sequence>
<keyword evidence="3 7" id="KW-0479">Metal-binding</keyword>
<dbReference type="PRINTS" id="PR00359">
    <property type="entry name" value="BP450"/>
</dbReference>
<protein>
    <submittedName>
        <fullName evidence="9">Cytochrome P450</fullName>
    </submittedName>
</protein>
<proteinExistence type="inferred from homology"/>
<evidence type="ECO:0000256" key="5">
    <source>
        <dbReference type="ARBA" id="ARBA00023004"/>
    </source>
</evidence>
<dbReference type="RefSeq" id="WP_132400259.1">
    <property type="nucleotide sequence ID" value="NZ_SMKA01000002.1"/>
</dbReference>
<dbReference type="GO" id="GO:0005506">
    <property type="term" value="F:iron ion binding"/>
    <property type="evidence" value="ECO:0007669"/>
    <property type="project" value="InterPro"/>
</dbReference>
<gene>
    <name evidence="9" type="ORF">E1261_01050</name>
</gene>
<evidence type="ECO:0000256" key="3">
    <source>
        <dbReference type="ARBA" id="ARBA00022723"/>
    </source>
</evidence>
<dbReference type="InterPro" id="IPR017972">
    <property type="entry name" value="Cyt_P450_CS"/>
</dbReference>
<dbReference type="InterPro" id="IPR002397">
    <property type="entry name" value="Cyt_P450_B"/>
</dbReference>
<evidence type="ECO:0000256" key="7">
    <source>
        <dbReference type="RuleBase" id="RU000461"/>
    </source>
</evidence>
<evidence type="ECO:0000256" key="2">
    <source>
        <dbReference type="ARBA" id="ARBA00022617"/>
    </source>
</evidence>
<dbReference type="GO" id="GO:0020037">
    <property type="term" value="F:heme binding"/>
    <property type="evidence" value="ECO:0007669"/>
    <property type="project" value="InterPro"/>
</dbReference>
<dbReference type="Gene3D" id="1.10.630.10">
    <property type="entry name" value="Cytochrome P450"/>
    <property type="match status" value="1"/>
</dbReference>
<dbReference type="PANTHER" id="PTHR46696:SF1">
    <property type="entry name" value="CYTOCHROME P450 YJIB-RELATED"/>
    <property type="match status" value="1"/>
</dbReference>
<dbReference type="InterPro" id="IPR001128">
    <property type="entry name" value="Cyt_P450"/>
</dbReference>
<evidence type="ECO:0000256" key="1">
    <source>
        <dbReference type="ARBA" id="ARBA00010617"/>
    </source>
</evidence>
<reference evidence="9 10" key="1">
    <citation type="submission" date="2019-03" db="EMBL/GenBank/DDBJ databases">
        <title>Draft genome sequences of novel Actinobacteria.</title>
        <authorList>
            <person name="Sahin N."/>
            <person name="Ay H."/>
            <person name="Saygin H."/>
        </authorList>
    </citation>
    <scope>NUCLEOTIDE SEQUENCE [LARGE SCALE GENOMIC DNA]</scope>
    <source>
        <strain evidence="9 10">JCM 30547</strain>
    </source>
</reference>
<dbReference type="FunFam" id="1.10.630.10:FF:000018">
    <property type="entry name" value="Cytochrome P450 monooxygenase"/>
    <property type="match status" value="1"/>
</dbReference>
<evidence type="ECO:0000313" key="10">
    <source>
        <dbReference type="Proteomes" id="UP000295075"/>
    </source>
</evidence>
<keyword evidence="5 7" id="KW-0408">Iron</keyword>
<dbReference type="PANTHER" id="PTHR46696">
    <property type="entry name" value="P450, PUTATIVE (EUROFUNG)-RELATED"/>
    <property type="match status" value="1"/>
</dbReference>
<keyword evidence="4 7" id="KW-0560">Oxidoreductase</keyword>
<dbReference type="PRINTS" id="PR00385">
    <property type="entry name" value="P450"/>
</dbReference>
<dbReference type="OrthoDB" id="502624at2"/>
<evidence type="ECO:0000256" key="8">
    <source>
        <dbReference type="SAM" id="MobiDB-lite"/>
    </source>
</evidence>
<dbReference type="Pfam" id="PF00067">
    <property type="entry name" value="p450"/>
    <property type="match status" value="1"/>
</dbReference>
<keyword evidence="6 7" id="KW-0503">Monooxygenase</keyword>
<keyword evidence="10" id="KW-1185">Reference proteome</keyword>
<dbReference type="InterPro" id="IPR036396">
    <property type="entry name" value="Cyt_P450_sf"/>
</dbReference>